<dbReference type="AlphaFoldDB" id="A0A5E4BYN8"/>
<dbReference type="EMBL" id="CABDUW010000716">
    <property type="protein sequence ID" value="VTJ74111.1"/>
    <property type="molecule type" value="Genomic_DNA"/>
</dbReference>
<proteinExistence type="predicted"/>
<feature type="domain" description="WSC" evidence="2">
    <location>
        <begin position="43"/>
        <end position="123"/>
    </location>
</feature>
<evidence type="ECO:0000259" key="2">
    <source>
        <dbReference type="PROSITE" id="PS51212"/>
    </source>
</evidence>
<organism evidence="3 4">
    <name type="scientific">Marmota monax</name>
    <name type="common">Woodchuck</name>
    <dbReference type="NCBI Taxonomy" id="9995"/>
    <lineage>
        <taxon>Eukaryota</taxon>
        <taxon>Metazoa</taxon>
        <taxon>Chordata</taxon>
        <taxon>Craniata</taxon>
        <taxon>Vertebrata</taxon>
        <taxon>Euteleostomi</taxon>
        <taxon>Mammalia</taxon>
        <taxon>Eutheria</taxon>
        <taxon>Euarchontoglires</taxon>
        <taxon>Glires</taxon>
        <taxon>Rodentia</taxon>
        <taxon>Sciuromorpha</taxon>
        <taxon>Sciuridae</taxon>
        <taxon>Xerinae</taxon>
        <taxon>Marmotini</taxon>
        <taxon>Marmota</taxon>
    </lineage>
</organism>
<name>A0A5E4BYN8_MARMO</name>
<evidence type="ECO:0000313" key="3">
    <source>
        <dbReference type="EMBL" id="VTJ74111.1"/>
    </source>
</evidence>
<protein>
    <recommendedName>
        <fullName evidence="2">WSC domain-containing protein</fullName>
    </recommendedName>
</protein>
<dbReference type="SMART" id="SM00321">
    <property type="entry name" value="WSC"/>
    <property type="match status" value="1"/>
</dbReference>
<feature type="non-terminal residue" evidence="3">
    <location>
        <position position="123"/>
    </location>
</feature>
<reference evidence="3" key="1">
    <citation type="submission" date="2019-04" db="EMBL/GenBank/DDBJ databases">
        <authorList>
            <person name="Alioto T."/>
            <person name="Alioto T."/>
        </authorList>
    </citation>
    <scope>NUCLEOTIDE SEQUENCE [LARGE SCALE GENOMIC DNA]</scope>
</reference>
<dbReference type="PROSITE" id="PS51212">
    <property type="entry name" value="WSC"/>
    <property type="match status" value="1"/>
</dbReference>
<accession>A0A5E4BYN8</accession>
<gene>
    <name evidence="3" type="ORF">MONAX_5E012506</name>
</gene>
<evidence type="ECO:0000313" key="4">
    <source>
        <dbReference type="Proteomes" id="UP000335636"/>
    </source>
</evidence>
<keyword evidence="4" id="KW-1185">Reference proteome</keyword>
<dbReference type="PANTHER" id="PTHR45964:SF7">
    <property type="entry name" value="SIALATE:O-SULFOTRANSFERASE 2"/>
    <property type="match status" value="1"/>
</dbReference>
<dbReference type="Pfam" id="PF01822">
    <property type="entry name" value="WSC"/>
    <property type="match status" value="1"/>
</dbReference>
<dbReference type="InterPro" id="IPR002889">
    <property type="entry name" value="WSC_carb-bd"/>
</dbReference>
<dbReference type="Proteomes" id="UP000335636">
    <property type="component" value="Unassembled WGS sequence"/>
</dbReference>
<sequence>MALAWVSGCPNVTRRPRGSAASPCCPLLASRTAAPPGPGIGSSSKYIGCYLDDTQSRALRGVSFFDYKKMTVFRCQDNCAERGYLYAGLEFGAECYCGHKIQAANVSEAECDMECKGERGSVC</sequence>
<keyword evidence="1" id="KW-0677">Repeat</keyword>
<dbReference type="InterPro" id="IPR051589">
    <property type="entry name" value="Sialate-O-sulfotransferase"/>
</dbReference>
<comment type="caution">
    <text evidence="3">The sequence shown here is derived from an EMBL/GenBank/DDBJ whole genome shotgun (WGS) entry which is preliminary data.</text>
</comment>
<evidence type="ECO:0000256" key="1">
    <source>
        <dbReference type="ARBA" id="ARBA00022737"/>
    </source>
</evidence>
<dbReference type="PANTHER" id="PTHR45964">
    <property type="entry name" value="WSCD FAMILY MEMBER CG9164"/>
    <property type="match status" value="1"/>
</dbReference>